<proteinExistence type="predicted"/>
<evidence type="ECO:0000313" key="1">
    <source>
        <dbReference type="EMBL" id="GFH33056.1"/>
    </source>
</evidence>
<keyword evidence="2" id="KW-1185">Reference proteome</keyword>
<sequence length="222" mass="24356">MQLETYSALGRADGSRWSCACGLTRWSCQPRARSILTWATKRSQDHQPTQGPAAATAACWGTVVWATSSCHQSKVHEFYASAGLQPSCCEIIIVKATDSVPNAHFSSAFCSWLPPLLAPPLMQQGLVTQWGVGLARLHSGGCLARLRRPGHRTCTWVWEMHEVNPCAMSCGICCGHAHVQCQASAYLMLLLTAYSAAAVYKVLRLAYKVLQLVYKVLQLVYK</sequence>
<evidence type="ECO:0000313" key="2">
    <source>
        <dbReference type="Proteomes" id="UP000485058"/>
    </source>
</evidence>
<dbReference type="Proteomes" id="UP000485058">
    <property type="component" value="Unassembled WGS sequence"/>
</dbReference>
<accession>A0A6A0AJS4</accession>
<organism evidence="1 2">
    <name type="scientific">Haematococcus lacustris</name>
    <name type="common">Green alga</name>
    <name type="synonym">Haematococcus pluvialis</name>
    <dbReference type="NCBI Taxonomy" id="44745"/>
    <lineage>
        <taxon>Eukaryota</taxon>
        <taxon>Viridiplantae</taxon>
        <taxon>Chlorophyta</taxon>
        <taxon>core chlorophytes</taxon>
        <taxon>Chlorophyceae</taxon>
        <taxon>CS clade</taxon>
        <taxon>Chlamydomonadales</taxon>
        <taxon>Haematococcaceae</taxon>
        <taxon>Haematococcus</taxon>
    </lineage>
</organism>
<comment type="caution">
    <text evidence="1">The sequence shown here is derived from an EMBL/GenBank/DDBJ whole genome shotgun (WGS) entry which is preliminary data.</text>
</comment>
<protein>
    <submittedName>
        <fullName evidence="1">Uncharacterized protein</fullName>
    </submittedName>
</protein>
<reference evidence="1 2" key="1">
    <citation type="submission" date="2020-02" db="EMBL/GenBank/DDBJ databases">
        <title>Draft genome sequence of Haematococcus lacustris strain NIES-144.</title>
        <authorList>
            <person name="Morimoto D."/>
            <person name="Nakagawa S."/>
            <person name="Yoshida T."/>
            <person name="Sawayama S."/>
        </authorList>
    </citation>
    <scope>NUCLEOTIDE SEQUENCE [LARGE SCALE GENOMIC DNA]</scope>
    <source>
        <strain evidence="1 2">NIES-144</strain>
    </source>
</reference>
<gene>
    <name evidence="1" type="ORF">HaLaN_32368</name>
</gene>
<feature type="non-terminal residue" evidence="1">
    <location>
        <position position="222"/>
    </location>
</feature>
<feature type="non-terminal residue" evidence="1">
    <location>
        <position position="1"/>
    </location>
</feature>
<dbReference type="EMBL" id="BLLF01007662">
    <property type="protein sequence ID" value="GFH33056.1"/>
    <property type="molecule type" value="Genomic_DNA"/>
</dbReference>
<name>A0A6A0AJS4_HAELA</name>
<dbReference type="AlphaFoldDB" id="A0A6A0AJS4"/>